<feature type="region of interest" description="Disordered" evidence="1">
    <location>
        <begin position="145"/>
        <end position="230"/>
    </location>
</feature>
<gene>
    <name evidence="2" type="ORF">BSAL_26165</name>
</gene>
<evidence type="ECO:0000256" key="1">
    <source>
        <dbReference type="SAM" id="MobiDB-lite"/>
    </source>
</evidence>
<feature type="region of interest" description="Disordered" evidence="1">
    <location>
        <begin position="818"/>
        <end position="850"/>
    </location>
</feature>
<organism evidence="2 3">
    <name type="scientific">Bodo saltans</name>
    <name type="common">Flagellated protozoan</name>
    <dbReference type="NCBI Taxonomy" id="75058"/>
    <lineage>
        <taxon>Eukaryota</taxon>
        <taxon>Discoba</taxon>
        <taxon>Euglenozoa</taxon>
        <taxon>Kinetoplastea</taxon>
        <taxon>Metakinetoplastina</taxon>
        <taxon>Eubodonida</taxon>
        <taxon>Bodonidae</taxon>
        <taxon>Bodo</taxon>
    </lineage>
</organism>
<proteinExistence type="predicted"/>
<accession>A0A0S4JP95</accession>
<protein>
    <submittedName>
        <fullName evidence="2">Uncharacterized protein</fullName>
    </submittedName>
</protein>
<feature type="compositionally biased region" description="Polar residues" evidence="1">
    <location>
        <begin position="450"/>
        <end position="465"/>
    </location>
</feature>
<feature type="compositionally biased region" description="Basic residues" evidence="1">
    <location>
        <begin position="431"/>
        <end position="441"/>
    </location>
</feature>
<dbReference type="Proteomes" id="UP000051952">
    <property type="component" value="Unassembled WGS sequence"/>
</dbReference>
<feature type="region of interest" description="Disordered" evidence="1">
    <location>
        <begin position="645"/>
        <end position="673"/>
    </location>
</feature>
<sequence>MPIPALSVTALTTRGRIQKLEQSYLSSGGVSPHDVLEIRRLLAENGIPVNMSNEELVVLAISHFQQQQQLLSSSHRSHPPKSPRMHLSVGGAGSPLGDVGNGSFSSAVLIEKLTRESSDNRRRMSLAEYTALANQVRKHSVVAAGTADEDELQEQFTGEEDARARRRASRAPGYIPGPRTFEDALTPGMAAHGDSTSTGDDSDDDYNFDACPASSEFGSPPSFSNSFTAFGPQKSGASFGDFDDESNSPMHRGVSLRVIQKRLQSVGLAEQAMTTITGHSSRKHYRLNDKLTFDRLKEVIELGKSDSSTHTPSPRKGDAFRNVVRSAFGAVMDGATLFRRFGGDPTDHNSCVSKDRILGVLAASRNPVGLSRSESNAYRDAIEACESTRLDFDAFLEAIGVADMAIGGGGISSGGAAMLSDDEEGLGDSKRGRRHRPHGSSKKKDGSNALLPTSSAQDANLTPNPSVAEHPMMITASDFFPPQSATLVQSGNYSAQRANDIAIHDAAAAFFSHLSQNRRKTQNLVLPSEKLRQKLSKTLNDHLAKTHRSCTFAKGLVYVLRLDVQLLNAFVLRSKGRLRGNTFSPFALALKVLKAIERTVVALRAHQTCQVCYLKLEPKSPRITPQCADRNNLINFMRLPNEARVEGDESQLASTNPTNSPRQRRGPQPPTMIRAEGVVGLNSSATARNVVALVGTTTSRTQADDPLSLAGSTLDEAPAGATWQPVQIIHVRGEGFTAKTLTTQPHHHTEPKKTHGRPASSRKVATPPRTPHQPPRVASCDATTTCNSAGVAARIDAILQRAHDHERLQLRHDIIMQQHRDGTPGSKKAPVRPSTATAPARATGRRGFHF</sequence>
<reference evidence="3" key="1">
    <citation type="submission" date="2015-09" db="EMBL/GenBank/DDBJ databases">
        <authorList>
            <consortium name="Pathogen Informatics"/>
        </authorList>
    </citation>
    <scope>NUCLEOTIDE SEQUENCE [LARGE SCALE GENOMIC DNA]</scope>
    <source>
        <strain evidence="3">Lake Konstanz</strain>
    </source>
</reference>
<dbReference type="EMBL" id="CYKH01001814">
    <property type="protein sequence ID" value="CUG90329.1"/>
    <property type="molecule type" value="Genomic_DNA"/>
</dbReference>
<evidence type="ECO:0000313" key="2">
    <source>
        <dbReference type="EMBL" id="CUG90329.1"/>
    </source>
</evidence>
<feature type="compositionally biased region" description="Low complexity" evidence="1">
    <location>
        <begin position="831"/>
        <end position="842"/>
    </location>
</feature>
<evidence type="ECO:0000313" key="3">
    <source>
        <dbReference type="Proteomes" id="UP000051952"/>
    </source>
</evidence>
<dbReference type="VEuPathDB" id="TriTrypDB:BSAL_26165"/>
<feature type="region of interest" description="Disordered" evidence="1">
    <location>
        <begin position="741"/>
        <end position="782"/>
    </location>
</feature>
<name>A0A0S4JP95_BODSA</name>
<feature type="compositionally biased region" description="Polar residues" evidence="1">
    <location>
        <begin position="651"/>
        <end position="661"/>
    </location>
</feature>
<dbReference type="AlphaFoldDB" id="A0A0S4JP95"/>
<feature type="region of interest" description="Disordered" evidence="1">
    <location>
        <begin position="417"/>
        <end position="468"/>
    </location>
</feature>
<feature type="compositionally biased region" description="Acidic residues" evidence="1">
    <location>
        <begin position="147"/>
        <end position="159"/>
    </location>
</feature>
<keyword evidence="3" id="KW-1185">Reference proteome</keyword>